<dbReference type="EC" id="1.1.1.30" evidence="3"/>
<evidence type="ECO:0000313" key="4">
    <source>
        <dbReference type="Proteomes" id="UP000478546"/>
    </source>
</evidence>
<comment type="caution">
    <text evidence="3">The sequence shown here is derived from an EMBL/GenBank/DDBJ whole genome shotgun (WGS) entry which is preliminary data.</text>
</comment>
<dbReference type="NCBIfam" id="NF009093">
    <property type="entry name" value="PRK12429.1"/>
    <property type="match status" value="1"/>
</dbReference>
<sequence length="255" mass="27164">MKNVLITGGTSGIGLGIARAFAAKGYNLLLNGLEPNGPEIAKELAAEHSVKVLHSPANLMKPEQIREMVSLAEQELGQVDILVNNAGIQYVAPVDEFPEDKWDAIISVNMSASFHAAKAVWPGMKSRGFGRIINIASAHALRASEYKIAYVTAKHGIAGLTKVLALEGAPHNITCNAICPGYVRTPLVEAQIADQAKAHQMSESEVIEKVMLKKQAVKQFVTIDAIANLALYLATDTASQLTGAMLPIDGGWSAQ</sequence>
<dbReference type="FunFam" id="3.40.50.720:FF:000084">
    <property type="entry name" value="Short-chain dehydrogenase reductase"/>
    <property type="match status" value="1"/>
</dbReference>
<dbReference type="PANTHER" id="PTHR42879">
    <property type="entry name" value="3-OXOACYL-(ACYL-CARRIER-PROTEIN) REDUCTASE"/>
    <property type="match status" value="1"/>
</dbReference>
<comment type="similarity">
    <text evidence="1 2">Belongs to the short-chain dehydrogenases/reductases (SDR) family.</text>
</comment>
<dbReference type="Proteomes" id="UP000478546">
    <property type="component" value="Unassembled WGS sequence"/>
</dbReference>
<dbReference type="SUPFAM" id="SSF51735">
    <property type="entry name" value="NAD(P)-binding Rossmann-fold domains"/>
    <property type="match status" value="1"/>
</dbReference>
<evidence type="ECO:0000313" key="3">
    <source>
        <dbReference type="EMBL" id="NDK54963.1"/>
    </source>
</evidence>
<dbReference type="PRINTS" id="PR00081">
    <property type="entry name" value="GDHRDH"/>
</dbReference>
<dbReference type="InterPro" id="IPR036291">
    <property type="entry name" value="NAD(P)-bd_dom_sf"/>
</dbReference>
<dbReference type="InterPro" id="IPR020904">
    <property type="entry name" value="Sc_DH/Rdtase_CS"/>
</dbReference>
<keyword evidence="4" id="KW-1185">Reference proteome</keyword>
<dbReference type="GO" id="GO:0003858">
    <property type="term" value="F:3-hydroxybutyrate dehydrogenase activity"/>
    <property type="evidence" value="ECO:0007669"/>
    <property type="project" value="UniProtKB-EC"/>
</dbReference>
<keyword evidence="3" id="KW-0560">Oxidoreductase</keyword>
<dbReference type="Gene3D" id="3.40.50.720">
    <property type="entry name" value="NAD(P)-binding Rossmann-like Domain"/>
    <property type="match status" value="1"/>
</dbReference>
<proteinExistence type="inferred from homology"/>
<dbReference type="InterPro" id="IPR050259">
    <property type="entry name" value="SDR"/>
</dbReference>
<dbReference type="GO" id="GO:0032787">
    <property type="term" value="P:monocarboxylic acid metabolic process"/>
    <property type="evidence" value="ECO:0007669"/>
    <property type="project" value="UniProtKB-ARBA"/>
</dbReference>
<dbReference type="AlphaFoldDB" id="A0A6B2GY80"/>
<name>A0A6B2GY80_9BACT</name>
<evidence type="ECO:0000256" key="2">
    <source>
        <dbReference type="RuleBase" id="RU000363"/>
    </source>
</evidence>
<dbReference type="RefSeq" id="WP_162345009.1">
    <property type="nucleotide sequence ID" value="NZ_JAAEAA010000003.1"/>
</dbReference>
<dbReference type="PROSITE" id="PS00061">
    <property type="entry name" value="ADH_SHORT"/>
    <property type="match status" value="1"/>
</dbReference>
<dbReference type="Pfam" id="PF00106">
    <property type="entry name" value="adh_short"/>
    <property type="match status" value="1"/>
</dbReference>
<organism evidence="3 4">
    <name type="scientific">Pontibacter fetidus</name>
    <dbReference type="NCBI Taxonomy" id="2700082"/>
    <lineage>
        <taxon>Bacteria</taxon>
        <taxon>Pseudomonadati</taxon>
        <taxon>Bacteroidota</taxon>
        <taxon>Cytophagia</taxon>
        <taxon>Cytophagales</taxon>
        <taxon>Hymenobacteraceae</taxon>
        <taxon>Pontibacter</taxon>
    </lineage>
</organism>
<evidence type="ECO:0000256" key="1">
    <source>
        <dbReference type="ARBA" id="ARBA00006484"/>
    </source>
</evidence>
<gene>
    <name evidence="3" type="ORF">GWO68_03440</name>
</gene>
<dbReference type="InterPro" id="IPR011294">
    <property type="entry name" value="3-OHbutyrate_DH"/>
</dbReference>
<dbReference type="InterPro" id="IPR002347">
    <property type="entry name" value="SDR_fam"/>
</dbReference>
<dbReference type="EMBL" id="JAAEAA010000003">
    <property type="protein sequence ID" value="NDK54963.1"/>
    <property type="molecule type" value="Genomic_DNA"/>
</dbReference>
<accession>A0A6B2GY80</accession>
<dbReference type="NCBIfam" id="TIGR01963">
    <property type="entry name" value="PHB_DH"/>
    <property type="match status" value="1"/>
</dbReference>
<dbReference type="PANTHER" id="PTHR42879:SF2">
    <property type="entry name" value="3-OXOACYL-[ACYL-CARRIER-PROTEIN] REDUCTASE FABG"/>
    <property type="match status" value="1"/>
</dbReference>
<protein>
    <submittedName>
        <fullName evidence="3">3-hydroxybutyrate dehydrogenase</fullName>
        <ecNumber evidence="3">1.1.1.30</ecNumber>
    </submittedName>
</protein>
<dbReference type="PRINTS" id="PR00080">
    <property type="entry name" value="SDRFAMILY"/>
</dbReference>
<reference evidence="3 4" key="1">
    <citation type="submission" date="2020-01" db="EMBL/GenBank/DDBJ databases">
        <authorList>
            <person name="Kim M.K."/>
        </authorList>
    </citation>
    <scope>NUCLEOTIDE SEQUENCE [LARGE SCALE GENOMIC DNA]</scope>
    <source>
        <strain evidence="3 4">BT213</strain>
    </source>
</reference>